<dbReference type="GO" id="GO:0007155">
    <property type="term" value="P:cell adhesion"/>
    <property type="evidence" value="ECO:0007669"/>
    <property type="project" value="InterPro"/>
</dbReference>
<sequence>MSDWYYHAPGEGRVGPLAVETLREHFASGRIGRDTLVWREGLGEWQPLERLSAELGIAPAELYAPTPAAPPPLPPVAMSTVPRVPGAAVSAPPKSGMSGCLIALIVVAVLAVPVIGILAAIAVPAYNDYTLRAKVAAGAMSAEPLKLAIAGFHSQRQACPDNDSPGFKAAEAYAGPQVASITVGTFENERCGIEMRLRGTGSDKIDGKALWWEYDGNAWQCSSEIDNRYLPQPCRE</sequence>
<keyword evidence="2" id="KW-0812">Transmembrane</keyword>
<evidence type="ECO:0000313" key="4">
    <source>
        <dbReference type="EMBL" id="MBP3983683.1"/>
    </source>
</evidence>
<feature type="domain" description="GYF" evidence="3">
    <location>
        <begin position="4"/>
        <end position="50"/>
    </location>
</feature>
<reference evidence="4" key="1">
    <citation type="journal article" date="2016" name="Int. J. Syst. Evol. Microbiol.">
        <title>Pseudoxanthomonas helianthi sp. nov., isolated from roots of Jerusalem artichoke (Helianthus tuberosus).</title>
        <authorList>
            <person name="Kittiwongwattana C."/>
            <person name="Thawai C."/>
        </authorList>
    </citation>
    <scope>NUCLEOTIDE SEQUENCE</scope>
    <source>
        <strain evidence="4">110414</strain>
    </source>
</reference>
<evidence type="ECO:0000259" key="3">
    <source>
        <dbReference type="Pfam" id="PF14237"/>
    </source>
</evidence>
<proteinExistence type="inferred from homology"/>
<comment type="caution">
    <text evidence="4">The sequence shown here is derived from an EMBL/GenBank/DDBJ whole genome shotgun (WGS) entry which is preliminary data.</text>
</comment>
<accession>A0A940X3K3</accession>
<dbReference type="Proteomes" id="UP000673447">
    <property type="component" value="Unassembled WGS sequence"/>
</dbReference>
<dbReference type="EMBL" id="JAGKTC010000001">
    <property type="protein sequence ID" value="MBP3983683.1"/>
    <property type="molecule type" value="Genomic_DNA"/>
</dbReference>
<comment type="similarity">
    <text evidence="1">Belongs to the N-Me-Phe pilin family.</text>
</comment>
<name>A0A940X3K3_9GAMM</name>
<gene>
    <name evidence="4" type="ORF">J5837_04520</name>
</gene>
<dbReference type="Gene3D" id="3.30.700.10">
    <property type="entry name" value="Glycoprotein, Type 4 Pilin"/>
    <property type="match status" value="1"/>
</dbReference>
<evidence type="ECO:0000313" key="5">
    <source>
        <dbReference type="Proteomes" id="UP000673447"/>
    </source>
</evidence>
<keyword evidence="2" id="KW-0472">Membrane</keyword>
<reference evidence="4" key="2">
    <citation type="submission" date="2021-03" db="EMBL/GenBank/DDBJ databases">
        <authorList>
            <person name="Cao W."/>
        </authorList>
    </citation>
    <scope>NUCLEOTIDE SEQUENCE</scope>
    <source>
        <strain evidence="4">110414</strain>
    </source>
</reference>
<dbReference type="InterPro" id="IPR045584">
    <property type="entry name" value="Pilin-like"/>
</dbReference>
<protein>
    <submittedName>
        <fullName evidence="4">DUF4339 domain-containing protein</fullName>
    </submittedName>
</protein>
<feature type="transmembrane region" description="Helical" evidence="2">
    <location>
        <begin position="101"/>
        <end position="126"/>
    </location>
</feature>
<keyword evidence="2" id="KW-1133">Transmembrane helix</keyword>
<dbReference type="Pfam" id="PF14237">
    <property type="entry name" value="GYF_2"/>
    <property type="match status" value="1"/>
</dbReference>
<evidence type="ECO:0000256" key="1">
    <source>
        <dbReference type="ARBA" id="ARBA00005233"/>
    </source>
</evidence>
<dbReference type="InterPro" id="IPR025640">
    <property type="entry name" value="GYF_2"/>
</dbReference>
<keyword evidence="5" id="KW-1185">Reference proteome</keyword>
<evidence type="ECO:0000256" key="2">
    <source>
        <dbReference type="SAM" id="Phobius"/>
    </source>
</evidence>
<organism evidence="4 5">
    <name type="scientific">Pseudoxanthomonas helianthi</name>
    <dbReference type="NCBI Taxonomy" id="1453541"/>
    <lineage>
        <taxon>Bacteria</taxon>
        <taxon>Pseudomonadati</taxon>
        <taxon>Pseudomonadota</taxon>
        <taxon>Gammaproteobacteria</taxon>
        <taxon>Lysobacterales</taxon>
        <taxon>Lysobacteraceae</taxon>
        <taxon>Pseudoxanthomonas</taxon>
    </lineage>
</organism>
<dbReference type="AlphaFoldDB" id="A0A940X3K3"/>
<dbReference type="SUPFAM" id="SSF54523">
    <property type="entry name" value="Pili subunits"/>
    <property type="match status" value="1"/>
</dbReference>
<dbReference type="InterPro" id="IPR001082">
    <property type="entry name" value="Pilin"/>
</dbReference>
<dbReference type="RefSeq" id="WP_210535513.1">
    <property type="nucleotide sequence ID" value="NZ_JAGKTC010000001.1"/>
</dbReference>
<dbReference type="Pfam" id="PF00114">
    <property type="entry name" value="Pilin"/>
    <property type="match status" value="1"/>
</dbReference>
<dbReference type="GO" id="GO:0009289">
    <property type="term" value="C:pilus"/>
    <property type="evidence" value="ECO:0007669"/>
    <property type="project" value="InterPro"/>
</dbReference>